<evidence type="ECO:0000313" key="8">
    <source>
        <dbReference type="EMBL" id="GMI38890.1"/>
    </source>
</evidence>
<dbReference type="Gene3D" id="1.10.8.60">
    <property type="match status" value="1"/>
</dbReference>
<comment type="caution">
    <text evidence="8">The sequence shown here is derived from an EMBL/GenBank/DDBJ whole genome shotgun (WGS) entry which is preliminary data.</text>
</comment>
<dbReference type="PANTHER" id="PTHR23076">
    <property type="entry name" value="METALLOPROTEASE M41 FTSH"/>
    <property type="match status" value="1"/>
</dbReference>
<dbReference type="Pfam" id="PF17862">
    <property type="entry name" value="AAA_lid_3"/>
    <property type="match status" value="1"/>
</dbReference>
<organism evidence="8 9">
    <name type="scientific">Tetraparma gracilis</name>
    <dbReference type="NCBI Taxonomy" id="2962635"/>
    <lineage>
        <taxon>Eukaryota</taxon>
        <taxon>Sar</taxon>
        <taxon>Stramenopiles</taxon>
        <taxon>Ochrophyta</taxon>
        <taxon>Bolidophyceae</taxon>
        <taxon>Parmales</taxon>
        <taxon>Triparmaceae</taxon>
        <taxon>Tetraparma</taxon>
    </lineage>
</organism>
<name>A0ABQ6N3R0_9STRA</name>
<keyword evidence="4" id="KW-0378">Hydrolase</keyword>
<evidence type="ECO:0000256" key="4">
    <source>
        <dbReference type="ARBA" id="ARBA00023049"/>
    </source>
</evidence>
<keyword evidence="9" id="KW-1185">Reference proteome</keyword>
<feature type="region of interest" description="Disordered" evidence="6">
    <location>
        <begin position="1"/>
        <end position="21"/>
    </location>
</feature>
<dbReference type="SMART" id="SM00382">
    <property type="entry name" value="AAA"/>
    <property type="match status" value="1"/>
</dbReference>
<dbReference type="EMBL" id="BRYB01000847">
    <property type="protein sequence ID" value="GMI38890.1"/>
    <property type="molecule type" value="Genomic_DNA"/>
</dbReference>
<keyword evidence="5" id="KW-0067">ATP-binding</keyword>
<keyword evidence="3" id="KW-0862">Zinc</keyword>
<dbReference type="InterPro" id="IPR003593">
    <property type="entry name" value="AAA+_ATPase"/>
</dbReference>
<dbReference type="PANTHER" id="PTHR23076:SF97">
    <property type="entry name" value="ATP-DEPENDENT ZINC METALLOPROTEASE YME1L1"/>
    <property type="match status" value="1"/>
</dbReference>
<dbReference type="PROSITE" id="PS00674">
    <property type="entry name" value="AAA"/>
    <property type="match status" value="1"/>
</dbReference>
<evidence type="ECO:0000256" key="6">
    <source>
        <dbReference type="SAM" id="MobiDB-lite"/>
    </source>
</evidence>
<evidence type="ECO:0000256" key="3">
    <source>
        <dbReference type="ARBA" id="ARBA00022833"/>
    </source>
</evidence>
<keyword evidence="5" id="KW-0547">Nucleotide-binding</keyword>
<evidence type="ECO:0000256" key="1">
    <source>
        <dbReference type="ARBA" id="ARBA00001947"/>
    </source>
</evidence>
<evidence type="ECO:0000313" key="9">
    <source>
        <dbReference type="Proteomes" id="UP001165060"/>
    </source>
</evidence>
<comment type="cofactor">
    <cofactor evidence="1">
        <name>Zn(2+)</name>
        <dbReference type="ChEBI" id="CHEBI:29105"/>
    </cofactor>
</comment>
<evidence type="ECO:0000259" key="7">
    <source>
        <dbReference type="SMART" id="SM00382"/>
    </source>
</evidence>
<dbReference type="Proteomes" id="UP001165060">
    <property type="component" value="Unassembled WGS sequence"/>
</dbReference>
<dbReference type="SUPFAM" id="SSF52540">
    <property type="entry name" value="P-loop containing nucleoside triphosphate hydrolases"/>
    <property type="match status" value="1"/>
</dbReference>
<dbReference type="InterPro" id="IPR027417">
    <property type="entry name" value="P-loop_NTPase"/>
</dbReference>
<keyword evidence="4" id="KW-0482">Metalloprotease</keyword>
<keyword evidence="4" id="KW-0645">Protease</keyword>
<keyword evidence="2" id="KW-0479">Metal-binding</keyword>
<evidence type="ECO:0000256" key="2">
    <source>
        <dbReference type="ARBA" id="ARBA00022723"/>
    </source>
</evidence>
<sequence>MAPSRPACASGPGRLLSPSSPTSFSDVAGIDPAKTAVLELLDAMSNPSAYASLGARPPKGVLLVGPPGTGKTLLARATAGATSLPLLQCSGSDFVETFVGRGAARVRAVFARAAKLAPCILFIDELDAVGRARGGGGGFGGNQEQEQTLNQLLACMDGIEGGSKVVVMAATNRYEILDDALVRPGRFDRVVRVELPSASGREAILDVKLRKLPVAPGVDRKVLAALTTGLSGAEIEGIVNEAAIRAVQRARVQSGGVRDVNMEDFEESVKAFLQSRMKGGLGEGGKKLLRGLGLS</sequence>
<feature type="compositionally biased region" description="Low complexity" evidence="6">
    <location>
        <begin position="10"/>
        <end position="21"/>
    </location>
</feature>
<dbReference type="InterPro" id="IPR003960">
    <property type="entry name" value="ATPase_AAA_CS"/>
</dbReference>
<gene>
    <name evidence="8" type="ORF">TeGR_g6748</name>
</gene>
<dbReference type="Gene3D" id="3.40.50.300">
    <property type="entry name" value="P-loop containing nucleotide triphosphate hydrolases"/>
    <property type="match status" value="1"/>
</dbReference>
<feature type="domain" description="AAA+ ATPase" evidence="7">
    <location>
        <begin position="57"/>
        <end position="197"/>
    </location>
</feature>
<dbReference type="Pfam" id="PF00004">
    <property type="entry name" value="AAA"/>
    <property type="match status" value="1"/>
</dbReference>
<comment type="similarity">
    <text evidence="5">Belongs to the AAA ATPase family.</text>
</comment>
<evidence type="ECO:0000256" key="5">
    <source>
        <dbReference type="RuleBase" id="RU003651"/>
    </source>
</evidence>
<protein>
    <recommendedName>
        <fullName evidence="7">AAA+ ATPase domain-containing protein</fullName>
    </recommendedName>
</protein>
<dbReference type="InterPro" id="IPR003959">
    <property type="entry name" value="ATPase_AAA_core"/>
</dbReference>
<dbReference type="InterPro" id="IPR041569">
    <property type="entry name" value="AAA_lid_3"/>
</dbReference>
<reference evidence="8 9" key="1">
    <citation type="journal article" date="2023" name="Commun. Biol.">
        <title>Genome analysis of Parmales, the sister group of diatoms, reveals the evolutionary specialization of diatoms from phago-mixotrophs to photoautotrophs.</title>
        <authorList>
            <person name="Ban H."/>
            <person name="Sato S."/>
            <person name="Yoshikawa S."/>
            <person name="Yamada K."/>
            <person name="Nakamura Y."/>
            <person name="Ichinomiya M."/>
            <person name="Sato N."/>
            <person name="Blanc-Mathieu R."/>
            <person name="Endo H."/>
            <person name="Kuwata A."/>
            <person name="Ogata H."/>
        </authorList>
    </citation>
    <scope>NUCLEOTIDE SEQUENCE [LARGE SCALE GENOMIC DNA]</scope>
</reference>
<proteinExistence type="inferred from homology"/>
<accession>A0ABQ6N3R0</accession>